<proteinExistence type="predicted"/>
<keyword evidence="3" id="KW-1185">Reference proteome</keyword>
<dbReference type="InterPro" id="IPR051083">
    <property type="entry name" value="GrpII_Intron_Splice-Mob/Def"/>
</dbReference>
<keyword evidence="2" id="KW-0548">Nucleotidyltransferase</keyword>
<organism evidence="2 3">
    <name type="scientific">Gordonia sputi NBRC 100414</name>
    <dbReference type="NCBI Taxonomy" id="1089453"/>
    <lineage>
        <taxon>Bacteria</taxon>
        <taxon>Bacillati</taxon>
        <taxon>Actinomycetota</taxon>
        <taxon>Actinomycetes</taxon>
        <taxon>Mycobacteriales</taxon>
        <taxon>Gordoniaceae</taxon>
        <taxon>Gordonia</taxon>
    </lineage>
</organism>
<dbReference type="PROSITE" id="PS50878">
    <property type="entry name" value="RT_POL"/>
    <property type="match status" value="1"/>
</dbReference>
<dbReference type="InterPro" id="IPR013597">
    <property type="entry name" value="Mat_intron_G2"/>
</dbReference>
<evidence type="ECO:0000313" key="2">
    <source>
        <dbReference type="EMBL" id="GAB41699.1"/>
    </source>
</evidence>
<evidence type="ECO:0000259" key="1">
    <source>
        <dbReference type="PROSITE" id="PS50878"/>
    </source>
</evidence>
<accession>H5U7J1</accession>
<reference evidence="2 3" key="1">
    <citation type="submission" date="2012-02" db="EMBL/GenBank/DDBJ databases">
        <title>Whole genome shotgun sequence of Gordonia sputi NBRC 100414.</title>
        <authorList>
            <person name="Yoshida I."/>
            <person name="Hosoyama A."/>
            <person name="Tsuchikane K."/>
            <person name="Katsumata H."/>
            <person name="Yamazaki S."/>
            <person name="Fujita N."/>
        </authorList>
    </citation>
    <scope>NUCLEOTIDE SEQUENCE [LARGE SCALE GENOMIC DNA]</scope>
    <source>
        <strain evidence="2 3">NBRC 100414</strain>
    </source>
</reference>
<dbReference type="PANTHER" id="PTHR34047:SF8">
    <property type="entry name" value="PROTEIN YKFC"/>
    <property type="match status" value="1"/>
</dbReference>
<keyword evidence="2" id="KW-0695">RNA-directed DNA polymerase</keyword>
<keyword evidence="2" id="KW-0808">Transferase</keyword>
<gene>
    <name evidence="2" type="ORF">GOSPT_145_00010</name>
</gene>
<dbReference type="InterPro" id="IPR030931">
    <property type="entry name" value="Group_II_RT_mat"/>
</dbReference>
<dbReference type="eggNOG" id="COG3344">
    <property type="taxonomic scope" value="Bacteria"/>
</dbReference>
<dbReference type="RefSeq" id="WP_005176048.1">
    <property type="nucleotide sequence ID" value="NZ_BAFC01000143.1"/>
</dbReference>
<dbReference type="Proteomes" id="UP000005845">
    <property type="component" value="Unassembled WGS sequence"/>
</dbReference>
<comment type="caution">
    <text evidence="2">The sequence shown here is derived from an EMBL/GenBank/DDBJ whole genome shotgun (WGS) entry which is preliminary data.</text>
</comment>
<dbReference type="EMBL" id="BAFC01000143">
    <property type="protein sequence ID" value="GAB41699.1"/>
    <property type="molecule type" value="Genomic_DNA"/>
</dbReference>
<evidence type="ECO:0000313" key="3">
    <source>
        <dbReference type="Proteomes" id="UP000005845"/>
    </source>
</evidence>
<protein>
    <submittedName>
        <fullName evidence="2">Putative RNA-directed DNA polymerase</fullName>
    </submittedName>
</protein>
<dbReference type="InterPro" id="IPR000477">
    <property type="entry name" value="RT_dom"/>
</dbReference>
<sequence length="495" mass="55882">MNTDELESALVQAERRVLKIQTKLHRWARDDPHRRFDDLFNVVADRAFLLVAWDRVSGNKGAATAGVDGRTASSVAQVQGVEEFLDGLRSGLKDRSFRPVPVRERMIPKSGGKLRRLGIPTIADRVVQASLKLVLEPIFEADFLPCSYGFRPKRRAHDAVAEVRYLATRPRCYEWVVEGDIKACFDEIDHTALMGRVRRRVGDKRVLAVVKAFLKAGILTEDKLLEDTTAGTPQGGILSPLLANIALSVLDEYIAGLAGGPNTGKAERAARLRHGLPNFKLVRYADDWCLMIRGTRADAEQFREDIAAVLATMGLRLSPDKTLITHIDDGLDFLGWRIQRHRKRGTNRHYVYVYPSKKAVVAACRKIKTLCRQIGVGQPLDVLLRRVNASVRGWAGYFRAGVSSAVFSYISHYLWQTVWRWLRRKHPKTTWTQLRRRYCGGGWWPAGEERELIDLEKIGTTRYRYRGSVIPSPWPEPVDTVNAEATTALVESPVH</sequence>
<dbReference type="NCBIfam" id="TIGR04416">
    <property type="entry name" value="group_II_RT_mat"/>
    <property type="match status" value="1"/>
</dbReference>
<dbReference type="GO" id="GO:0003964">
    <property type="term" value="F:RNA-directed DNA polymerase activity"/>
    <property type="evidence" value="ECO:0007669"/>
    <property type="project" value="UniProtKB-KW"/>
</dbReference>
<dbReference type="PANTHER" id="PTHR34047">
    <property type="entry name" value="NUCLEAR INTRON MATURASE 1, MITOCHONDRIAL-RELATED"/>
    <property type="match status" value="1"/>
</dbReference>
<dbReference type="Pfam" id="PF08388">
    <property type="entry name" value="GIIM"/>
    <property type="match status" value="1"/>
</dbReference>
<dbReference type="CDD" id="cd01651">
    <property type="entry name" value="RT_G2_intron"/>
    <property type="match status" value="1"/>
</dbReference>
<feature type="domain" description="Reverse transcriptase" evidence="1">
    <location>
        <begin position="88"/>
        <end position="338"/>
    </location>
</feature>
<dbReference type="InterPro" id="IPR043502">
    <property type="entry name" value="DNA/RNA_pol_sf"/>
</dbReference>
<dbReference type="SUPFAM" id="SSF56672">
    <property type="entry name" value="DNA/RNA polymerases"/>
    <property type="match status" value="1"/>
</dbReference>
<dbReference type="Pfam" id="PF00078">
    <property type="entry name" value="RVT_1"/>
    <property type="match status" value="1"/>
</dbReference>
<name>H5U7J1_9ACTN</name>
<dbReference type="AlphaFoldDB" id="H5U7J1"/>